<proteinExistence type="predicted"/>
<dbReference type="RefSeq" id="WP_057978628.1">
    <property type="nucleotide sequence ID" value="NZ_LKHP01000007.1"/>
</dbReference>
<dbReference type="Pfam" id="PF07238">
    <property type="entry name" value="PilZ"/>
    <property type="match status" value="1"/>
</dbReference>
<dbReference type="OrthoDB" id="1930616at2"/>
<dbReference type="GO" id="GO:0035438">
    <property type="term" value="F:cyclic-di-GMP binding"/>
    <property type="evidence" value="ECO:0007669"/>
    <property type="project" value="InterPro"/>
</dbReference>
<evidence type="ECO:0000259" key="1">
    <source>
        <dbReference type="Pfam" id="PF07238"/>
    </source>
</evidence>
<evidence type="ECO:0000313" key="3">
    <source>
        <dbReference type="Proteomes" id="UP000052015"/>
    </source>
</evidence>
<reference evidence="2 3" key="1">
    <citation type="submission" date="2015-09" db="EMBL/GenBank/DDBJ databases">
        <title>Draft genome sequence of a Caloramator mitchellensis, a moderate thermophile from the Great Artesian Basin of Australia.</title>
        <authorList>
            <person name="Patel B.K."/>
        </authorList>
    </citation>
    <scope>NUCLEOTIDE SEQUENCE [LARGE SCALE GENOMIC DNA]</scope>
    <source>
        <strain evidence="2 3">VF08</strain>
    </source>
</reference>
<dbReference type="SUPFAM" id="SSF141371">
    <property type="entry name" value="PilZ domain-like"/>
    <property type="match status" value="1"/>
</dbReference>
<evidence type="ECO:0000313" key="2">
    <source>
        <dbReference type="EMBL" id="KRQ86707.1"/>
    </source>
</evidence>
<dbReference type="STRING" id="908809.ABG79_01459"/>
<dbReference type="InterPro" id="IPR009875">
    <property type="entry name" value="PilZ_domain"/>
</dbReference>
<gene>
    <name evidence="2" type="ORF">ABG79_01459</name>
</gene>
<feature type="domain" description="PilZ" evidence="1">
    <location>
        <begin position="5"/>
        <end position="113"/>
    </location>
</feature>
<name>A0A0R3JT56_CALMK</name>
<sequence>MEALNRRKFDRVPMDCEILYPTIFLNDDKKTFLDEDHKLNVCDVSEAGICVRSNFFIPVGSFLSFYFRVESNIPFKALVKIIWNKAEYGEYFAGGEFIALKSEEMKILVDYVEMHKKD</sequence>
<keyword evidence="3" id="KW-1185">Reference proteome</keyword>
<dbReference type="Gene3D" id="2.40.10.220">
    <property type="entry name" value="predicted glycosyltransferase like domains"/>
    <property type="match status" value="1"/>
</dbReference>
<dbReference type="EMBL" id="LKHP01000007">
    <property type="protein sequence ID" value="KRQ86707.1"/>
    <property type="molecule type" value="Genomic_DNA"/>
</dbReference>
<dbReference type="Proteomes" id="UP000052015">
    <property type="component" value="Unassembled WGS sequence"/>
</dbReference>
<dbReference type="AlphaFoldDB" id="A0A0R3JT56"/>
<accession>A0A0R3JT56</accession>
<comment type="caution">
    <text evidence="2">The sequence shown here is derived from an EMBL/GenBank/DDBJ whole genome shotgun (WGS) entry which is preliminary data.</text>
</comment>
<organism evidence="2 3">
    <name type="scientific">Caloramator mitchellensis</name>
    <dbReference type="NCBI Taxonomy" id="908809"/>
    <lineage>
        <taxon>Bacteria</taxon>
        <taxon>Bacillati</taxon>
        <taxon>Bacillota</taxon>
        <taxon>Clostridia</taxon>
        <taxon>Eubacteriales</taxon>
        <taxon>Clostridiaceae</taxon>
        <taxon>Caloramator</taxon>
    </lineage>
</organism>
<protein>
    <submittedName>
        <fullName evidence="2">PilZ domain protein</fullName>
    </submittedName>
</protein>